<gene>
    <name evidence="1" type="ORF">GCM10010334_50040</name>
</gene>
<dbReference type="EMBL" id="BMVC01000010">
    <property type="protein sequence ID" value="GHD02910.1"/>
    <property type="molecule type" value="Genomic_DNA"/>
</dbReference>
<evidence type="ECO:0000313" key="1">
    <source>
        <dbReference type="EMBL" id="GHD02910.1"/>
    </source>
</evidence>
<evidence type="ECO:0000313" key="2">
    <source>
        <dbReference type="Proteomes" id="UP000638353"/>
    </source>
</evidence>
<comment type="caution">
    <text evidence="1">The sequence shown here is derived from an EMBL/GenBank/DDBJ whole genome shotgun (WGS) entry which is preliminary data.</text>
</comment>
<organism evidence="1 2">
    <name type="scientific">Streptomyces finlayi</name>
    <dbReference type="NCBI Taxonomy" id="67296"/>
    <lineage>
        <taxon>Bacteria</taxon>
        <taxon>Bacillati</taxon>
        <taxon>Actinomycetota</taxon>
        <taxon>Actinomycetes</taxon>
        <taxon>Kitasatosporales</taxon>
        <taxon>Streptomycetaceae</taxon>
        <taxon>Streptomyces</taxon>
    </lineage>
</organism>
<sequence>MLDELLLVALMVASMPRDGSYLHSVIFRSRLAALLPPPLMPETEPPELLELEELVLSEPPVVEELKPPLEELELLLES</sequence>
<reference evidence="1" key="1">
    <citation type="journal article" date="2014" name="Int. J. Syst. Evol. Microbiol.">
        <title>Complete genome sequence of Corynebacterium casei LMG S-19264T (=DSM 44701T), isolated from a smear-ripened cheese.</title>
        <authorList>
            <consortium name="US DOE Joint Genome Institute (JGI-PGF)"/>
            <person name="Walter F."/>
            <person name="Albersmeier A."/>
            <person name="Kalinowski J."/>
            <person name="Ruckert C."/>
        </authorList>
    </citation>
    <scope>NUCLEOTIDE SEQUENCE</scope>
    <source>
        <strain evidence="1">JCM 4637</strain>
    </source>
</reference>
<name>A0A918X1G3_9ACTN</name>
<accession>A0A918X1G3</accession>
<reference evidence="1" key="2">
    <citation type="submission" date="2020-09" db="EMBL/GenBank/DDBJ databases">
        <authorList>
            <person name="Sun Q."/>
            <person name="Ohkuma M."/>
        </authorList>
    </citation>
    <scope>NUCLEOTIDE SEQUENCE</scope>
    <source>
        <strain evidence="1">JCM 4637</strain>
    </source>
</reference>
<proteinExistence type="predicted"/>
<protein>
    <submittedName>
        <fullName evidence="1">Uncharacterized protein</fullName>
    </submittedName>
</protein>
<dbReference type="Proteomes" id="UP000638353">
    <property type="component" value="Unassembled WGS sequence"/>
</dbReference>
<dbReference type="AlphaFoldDB" id="A0A918X1G3"/>